<sequence length="80" mass="8975">MTNIRFFLVASGSAMMERLDIALFASEVEHAKSIARRMIPALAKADYFSFSVYEATSETDFTEIVSYRAKISETLVEEVA</sequence>
<dbReference type="EMBL" id="NBUC01000065">
    <property type="protein sequence ID" value="PLU04524.1"/>
    <property type="molecule type" value="Genomic_DNA"/>
</dbReference>
<dbReference type="RefSeq" id="WP_101780238.1">
    <property type="nucleotide sequence ID" value="NZ_NBUC01000065.1"/>
</dbReference>
<reference evidence="1 2" key="1">
    <citation type="journal article" date="2018" name="FEMS Microbiol. Ecol.">
        <title>Co-invading symbiotic mutualists of Medicago polymorpha retain high ancestral diversity and contain diverse accessory genomes.</title>
        <authorList>
            <person name="Porter S.S."/>
            <person name="Faber-Hammond J.J."/>
            <person name="Friesen M.L."/>
        </authorList>
    </citation>
    <scope>NUCLEOTIDE SEQUENCE [LARGE SCALE GENOMIC DNA]</scope>
    <source>
        <strain evidence="1 2">Str16</strain>
    </source>
</reference>
<proteinExistence type="predicted"/>
<dbReference type="Proteomes" id="UP001190825">
    <property type="component" value="Unassembled WGS sequence"/>
</dbReference>
<evidence type="ECO:0000313" key="2">
    <source>
        <dbReference type="Proteomes" id="UP001190825"/>
    </source>
</evidence>
<protein>
    <submittedName>
        <fullName evidence="1">Uncharacterized protein</fullName>
    </submittedName>
</protein>
<organism evidence="1 2">
    <name type="scientific">Sinorhizobium medicae</name>
    <dbReference type="NCBI Taxonomy" id="110321"/>
    <lineage>
        <taxon>Bacteria</taxon>
        <taxon>Pseudomonadati</taxon>
        <taxon>Pseudomonadota</taxon>
        <taxon>Alphaproteobacteria</taxon>
        <taxon>Hyphomicrobiales</taxon>
        <taxon>Rhizobiaceae</taxon>
        <taxon>Sinorhizobium/Ensifer group</taxon>
        <taxon>Sinorhizobium</taxon>
    </lineage>
</organism>
<gene>
    <name evidence="1" type="ORF">BMJ33_11715</name>
</gene>
<keyword evidence="2" id="KW-1185">Reference proteome</keyword>
<evidence type="ECO:0000313" key="1">
    <source>
        <dbReference type="EMBL" id="PLU04524.1"/>
    </source>
</evidence>
<comment type="caution">
    <text evidence="1">The sequence shown here is derived from an EMBL/GenBank/DDBJ whole genome shotgun (WGS) entry which is preliminary data.</text>
</comment>
<name>A0ABX4TMM5_9HYPH</name>
<accession>A0ABX4TMM5</accession>